<evidence type="ECO:0000313" key="13">
    <source>
        <dbReference type="Proteomes" id="UP000308488"/>
    </source>
</evidence>
<dbReference type="FunFam" id="3.20.20.70:FF:000154">
    <property type="entry name" value="Probable nitronate monooxygenase"/>
    <property type="match status" value="1"/>
</dbReference>
<dbReference type="CDD" id="cd04730">
    <property type="entry name" value="NPD_like"/>
    <property type="match status" value="1"/>
</dbReference>
<sequence length="367" mass="38834">MQTYPGPAETRKSLVAIRLTEILRIDHPIIQAPMAGVSTPRLAAAVSNSGALGSISVGASNPQAARAMIADTRALTDRSFNVNVFCHRPAISDIQRERQWLGYLAPFFEEFDAEPPSSLREIYQTFSSDSEMLKTLVDERPAVVSFHFGLPPQGHIEALKKAGVFLIATATTVEEGARIKAAGIDAIVAQGLEAGGHRGMFNPELGDPGILTLELVQALKARVDLPVIAAGGIMDGRDISKALALGAEAAQLGTAFVLCPESSANEGYRDRLKTVEPGDTQITAAISGRPARGIINRMHREIGASTAPRLPDYPIAYDAAKALHGVASAKGSDDFAAHWAGQGASRAREMAAADLIEVLVSEMHGNA</sequence>
<evidence type="ECO:0000256" key="10">
    <source>
        <dbReference type="ARBA" id="ARBA00049401"/>
    </source>
</evidence>
<protein>
    <recommendedName>
        <fullName evidence="11">Nitronate monooxygenase</fullName>
    </recommendedName>
    <alternativeName>
        <fullName evidence="9">Propionate 3-nitronate monooxygenase</fullName>
    </alternativeName>
</protein>
<keyword evidence="13" id="KW-1185">Reference proteome</keyword>
<reference evidence="12 13" key="1">
    <citation type="submission" date="2019-05" db="EMBL/GenBank/DDBJ databases">
        <title>Marinobacter panjinensis sp. nov., a moderately halophilic bacterium isolated from sea tidal flat environment.</title>
        <authorList>
            <person name="Yang W."/>
            <person name="An M."/>
            <person name="He W."/>
            <person name="Luo X."/>
            <person name="Zhu L."/>
            <person name="Chen G."/>
            <person name="Zhang Y."/>
            <person name="Wang Y."/>
        </authorList>
    </citation>
    <scope>NUCLEOTIDE SEQUENCE [LARGE SCALE GENOMIC DNA]</scope>
    <source>
        <strain evidence="12 13">PJ-16</strain>
    </source>
</reference>
<comment type="caution">
    <text evidence="12">The sequence shown here is derived from an EMBL/GenBank/DDBJ whole genome shotgun (WGS) entry which is preliminary data.</text>
</comment>
<dbReference type="Gene3D" id="3.20.20.70">
    <property type="entry name" value="Aldolase class I"/>
    <property type="match status" value="1"/>
</dbReference>
<dbReference type="InterPro" id="IPR013785">
    <property type="entry name" value="Aldolase_TIM"/>
</dbReference>
<keyword evidence="8 12" id="KW-0503">Monooxygenase</keyword>
<dbReference type="EMBL" id="SZYH01000001">
    <property type="protein sequence ID" value="TKV66950.1"/>
    <property type="molecule type" value="Genomic_DNA"/>
</dbReference>
<dbReference type="GO" id="GO:0018580">
    <property type="term" value="F:nitronate monooxygenase activity"/>
    <property type="evidence" value="ECO:0007669"/>
    <property type="project" value="InterPro"/>
</dbReference>
<evidence type="ECO:0000256" key="1">
    <source>
        <dbReference type="ARBA" id="ARBA00001917"/>
    </source>
</evidence>
<dbReference type="InterPro" id="IPR004136">
    <property type="entry name" value="NMO"/>
</dbReference>
<evidence type="ECO:0000256" key="9">
    <source>
        <dbReference type="ARBA" id="ARBA00031155"/>
    </source>
</evidence>
<proteinExistence type="inferred from homology"/>
<comment type="similarity">
    <text evidence="2">Belongs to the nitronate monooxygenase family. NMO class I subfamily.</text>
</comment>
<name>A0A4U6R0I2_9GAMM</name>
<evidence type="ECO:0000256" key="2">
    <source>
        <dbReference type="ARBA" id="ARBA00009881"/>
    </source>
</evidence>
<evidence type="ECO:0000256" key="4">
    <source>
        <dbReference type="ARBA" id="ARBA00022630"/>
    </source>
</evidence>
<evidence type="ECO:0000256" key="8">
    <source>
        <dbReference type="ARBA" id="ARBA00023033"/>
    </source>
</evidence>
<dbReference type="OrthoDB" id="9778912at2"/>
<dbReference type="PANTHER" id="PTHR42747:SF3">
    <property type="entry name" value="NITRONATE MONOOXYGENASE-RELATED"/>
    <property type="match status" value="1"/>
</dbReference>
<organism evidence="12 13">
    <name type="scientific">Marinobacter panjinensis</name>
    <dbReference type="NCBI Taxonomy" id="2576384"/>
    <lineage>
        <taxon>Bacteria</taxon>
        <taxon>Pseudomonadati</taxon>
        <taxon>Pseudomonadota</taxon>
        <taxon>Gammaproteobacteria</taxon>
        <taxon>Pseudomonadales</taxon>
        <taxon>Marinobacteraceae</taxon>
        <taxon>Marinobacter</taxon>
    </lineage>
</organism>
<dbReference type="Proteomes" id="UP000308488">
    <property type="component" value="Unassembled WGS sequence"/>
</dbReference>
<accession>A0A4U6R0I2</accession>
<dbReference type="GO" id="GO:0000166">
    <property type="term" value="F:nucleotide binding"/>
    <property type="evidence" value="ECO:0007669"/>
    <property type="project" value="UniProtKB-KW"/>
</dbReference>
<dbReference type="GO" id="GO:0009636">
    <property type="term" value="P:response to toxic substance"/>
    <property type="evidence" value="ECO:0007669"/>
    <property type="project" value="UniProtKB-KW"/>
</dbReference>
<keyword evidence="7" id="KW-0560">Oxidoreductase</keyword>
<evidence type="ECO:0000256" key="5">
    <source>
        <dbReference type="ARBA" id="ARBA00022643"/>
    </source>
</evidence>
<keyword evidence="6" id="KW-0547">Nucleotide-binding</keyword>
<evidence type="ECO:0000313" key="12">
    <source>
        <dbReference type="EMBL" id="TKV66950.1"/>
    </source>
</evidence>
<evidence type="ECO:0000256" key="7">
    <source>
        <dbReference type="ARBA" id="ARBA00023002"/>
    </source>
</evidence>
<gene>
    <name evidence="12" type="ORF">FDP08_02030</name>
</gene>
<keyword evidence="4" id="KW-0285">Flavoprotein</keyword>
<dbReference type="Pfam" id="PF03060">
    <property type="entry name" value="NMO"/>
    <property type="match status" value="1"/>
</dbReference>
<dbReference type="AlphaFoldDB" id="A0A4U6R0I2"/>
<evidence type="ECO:0000256" key="11">
    <source>
        <dbReference type="ARBA" id="ARBA00067136"/>
    </source>
</evidence>
<keyword evidence="3" id="KW-0216">Detoxification</keyword>
<evidence type="ECO:0000256" key="3">
    <source>
        <dbReference type="ARBA" id="ARBA00022575"/>
    </source>
</evidence>
<comment type="cofactor">
    <cofactor evidence="1">
        <name>FMN</name>
        <dbReference type="ChEBI" id="CHEBI:58210"/>
    </cofactor>
</comment>
<dbReference type="PANTHER" id="PTHR42747">
    <property type="entry name" value="NITRONATE MONOOXYGENASE-RELATED"/>
    <property type="match status" value="1"/>
</dbReference>
<evidence type="ECO:0000256" key="6">
    <source>
        <dbReference type="ARBA" id="ARBA00022741"/>
    </source>
</evidence>
<dbReference type="SUPFAM" id="SSF51412">
    <property type="entry name" value="Inosine monophosphate dehydrogenase (IMPDH)"/>
    <property type="match status" value="1"/>
</dbReference>
<comment type="catalytic activity">
    <reaction evidence="10">
        <text>3 propionate 3-nitronate + 3 O2 + H2O = 3 3-oxopropanoate + 2 nitrate + nitrite + H2O2 + 3 H(+)</text>
        <dbReference type="Rhea" id="RHEA:57332"/>
        <dbReference type="ChEBI" id="CHEBI:15377"/>
        <dbReference type="ChEBI" id="CHEBI:15378"/>
        <dbReference type="ChEBI" id="CHEBI:15379"/>
        <dbReference type="ChEBI" id="CHEBI:16240"/>
        <dbReference type="ChEBI" id="CHEBI:16301"/>
        <dbReference type="ChEBI" id="CHEBI:17632"/>
        <dbReference type="ChEBI" id="CHEBI:33190"/>
        <dbReference type="ChEBI" id="CHEBI:136067"/>
    </reaction>
</comment>
<keyword evidence="5" id="KW-0288">FMN</keyword>